<gene>
    <name evidence="2" type="ORF">SIL87_18465</name>
</gene>
<dbReference type="Gene3D" id="3.40.50.150">
    <property type="entry name" value="Vaccinia Virus protein VP39"/>
    <property type="match status" value="1"/>
</dbReference>
<name>A0AAW9DUQ9_ACIAO</name>
<keyword evidence="2" id="KW-0808">Transferase</keyword>
<sequence length="232" mass="25742">MAGLADLSRRSTAGELMDDPALDPAVYDRCIRDLATLNRVTLTHRPVLRWLAAAAPDDGFSVLDVAYGDGDLLRAISRWAAKRGVAVRLGGIDLNPRSAAAARAATPAGMAIDYVTGDVFDFEPEVAPDFIVTSQFTHHLDDAALVRLLGWMDRHARRGWFITDLHRHAIPYYGFRYLARLAGWHRIVALDGTVSIARGFTAREWRARLDEAGLAARVGWRFPFRHAVARLK</sequence>
<keyword evidence="2" id="KW-0489">Methyltransferase</keyword>
<reference evidence="2 3" key="1">
    <citation type="submission" date="2023-11" db="EMBL/GenBank/DDBJ databases">
        <title>MicrobeMod: A computational toolkit for identifying prokaryotic methylation and restriction-modification with nanopore sequencing.</title>
        <authorList>
            <person name="Crits-Christoph A."/>
            <person name="Kang S.C."/>
            <person name="Lee H."/>
            <person name="Ostrov N."/>
        </authorList>
    </citation>
    <scope>NUCLEOTIDE SEQUENCE [LARGE SCALE GENOMIC DNA]</scope>
    <source>
        <strain evidence="2 3">DSMZ 700</strain>
    </source>
</reference>
<dbReference type="InterPro" id="IPR041698">
    <property type="entry name" value="Methyltransf_25"/>
</dbReference>
<dbReference type="GO" id="GO:0032259">
    <property type="term" value="P:methylation"/>
    <property type="evidence" value="ECO:0007669"/>
    <property type="project" value="UniProtKB-KW"/>
</dbReference>
<keyword evidence="3" id="KW-1185">Reference proteome</keyword>
<protein>
    <submittedName>
        <fullName evidence="2">Methyltransferase domain-containing protein</fullName>
    </submittedName>
</protein>
<dbReference type="Proteomes" id="UP001279553">
    <property type="component" value="Unassembled WGS sequence"/>
</dbReference>
<evidence type="ECO:0000259" key="1">
    <source>
        <dbReference type="Pfam" id="PF13649"/>
    </source>
</evidence>
<dbReference type="InterPro" id="IPR029063">
    <property type="entry name" value="SAM-dependent_MTases_sf"/>
</dbReference>
<dbReference type="AlphaFoldDB" id="A0AAW9DUQ9"/>
<evidence type="ECO:0000313" key="2">
    <source>
        <dbReference type="EMBL" id="MDX5932740.1"/>
    </source>
</evidence>
<evidence type="ECO:0000313" key="3">
    <source>
        <dbReference type="Proteomes" id="UP001279553"/>
    </source>
</evidence>
<dbReference type="EMBL" id="JAWXYB010000018">
    <property type="protein sequence ID" value="MDX5932740.1"/>
    <property type="molecule type" value="Genomic_DNA"/>
</dbReference>
<dbReference type="Pfam" id="PF13649">
    <property type="entry name" value="Methyltransf_25"/>
    <property type="match status" value="1"/>
</dbReference>
<feature type="domain" description="Methyltransferase" evidence="1">
    <location>
        <begin position="62"/>
        <end position="159"/>
    </location>
</feature>
<dbReference type="GO" id="GO:0008168">
    <property type="term" value="F:methyltransferase activity"/>
    <property type="evidence" value="ECO:0007669"/>
    <property type="project" value="UniProtKB-KW"/>
</dbReference>
<comment type="caution">
    <text evidence="2">The sequence shown here is derived from an EMBL/GenBank/DDBJ whole genome shotgun (WGS) entry which is preliminary data.</text>
</comment>
<accession>A0AAW9DUQ9</accession>
<dbReference type="SUPFAM" id="SSF53335">
    <property type="entry name" value="S-adenosyl-L-methionine-dependent methyltransferases"/>
    <property type="match status" value="1"/>
</dbReference>
<organism evidence="2 3">
    <name type="scientific">Acidiphilium acidophilum</name>
    <name type="common">Thiobacillus acidophilus</name>
    <dbReference type="NCBI Taxonomy" id="76588"/>
    <lineage>
        <taxon>Bacteria</taxon>
        <taxon>Pseudomonadati</taxon>
        <taxon>Pseudomonadota</taxon>
        <taxon>Alphaproteobacteria</taxon>
        <taxon>Acetobacterales</taxon>
        <taxon>Acidocellaceae</taxon>
        <taxon>Acidiphilium</taxon>
    </lineage>
</organism>
<proteinExistence type="predicted"/>
<dbReference type="RefSeq" id="WP_319615593.1">
    <property type="nucleotide sequence ID" value="NZ_JAWXYB010000018.1"/>
</dbReference>